<keyword evidence="9 10" id="KW-0472">Membrane</keyword>
<keyword evidence="7" id="KW-0653">Protein transport</keyword>
<dbReference type="Proteomes" id="UP001200470">
    <property type="component" value="Unassembled WGS sequence"/>
</dbReference>
<protein>
    <submittedName>
        <fullName evidence="12">Energy transducer TonB</fullName>
    </submittedName>
</protein>
<comment type="subcellular location">
    <subcellularLocation>
        <location evidence="1">Cell inner membrane</location>
        <topology evidence="1">Single-pass membrane protein</topology>
        <orientation evidence="1">Periplasmic side</orientation>
    </subcellularLocation>
</comment>
<comment type="similarity">
    <text evidence="2">Belongs to the TonB family.</text>
</comment>
<keyword evidence="8 10" id="KW-1133">Transmembrane helix</keyword>
<keyword evidence="5" id="KW-0997">Cell inner membrane</keyword>
<dbReference type="Pfam" id="PF03544">
    <property type="entry name" value="TonB_C"/>
    <property type="match status" value="1"/>
</dbReference>
<evidence type="ECO:0000313" key="13">
    <source>
        <dbReference type="Proteomes" id="UP001200470"/>
    </source>
</evidence>
<accession>A0ABS9CGM2</accession>
<keyword evidence="4" id="KW-1003">Cell membrane</keyword>
<dbReference type="InterPro" id="IPR003538">
    <property type="entry name" value="TonB"/>
</dbReference>
<evidence type="ECO:0000256" key="3">
    <source>
        <dbReference type="ARBA" id="ARBA00022448"/>
    </source>
</evidence>
<evidence type="ECO:0000259" key="11">
    <source>
        <dbReference type="PROSITE" id="PS52015"/>
    </source>
</evidence>
<evidence type="ECO:0000256" key="10">
    <source>
        <dbReference type="SAM" id="Phobius"/>
    </source>
</evidence>
<evidence type="ECO:0000256" key="5">
    <source>
        <dbReference type="ARBA" id="ARBA00022519"/>
    </source>
</evidence>
<reference evidence="12 13" key="1">
    <citation type="submission" date="2020-12" db="EMBL/GenBank/DDBJ databases">
        <title>Whole genome sequences of gut porcine anaerobes.</title>
        <authorList>
            <person name="Kubasova T."/>
            <person name="Jahodarova E."/>
            <person name="Rychlik I."/>
        </authorList>
    </citation>
    <scope>NUCLEOTIDE SEQUENCE [LARGE SCALE GENOMIC DNA]</scope>
    <source>
        <strain evidence="12 13">An925</strain>
    </source>
</reference>
<keyword evidence="6 10" id="KW-0812">Transmembrane</keyword>
<feature type="transmembrane region" description="Helical" evidence="10">
    <location>
        <begin position="37"/>
        <end position="60"/>
    </location>
</feature>
<dbReference type="InterPro" id="IPR051045">
    <property type="entry name" value="TonB-dependent_transducer"/>
</dbReference>
<name>A0ABS9CGM2_9BACT</name>
<proteinExistence type="inferred from homology"/>
<feature type="domain" description="TonB C-terminal" evidence="11">
    <location>
        <begin position="184"/>
        <end position="274"/>
    </location>
</feature>
<comment type="caution">
    <text evidence="12">The sequence shown here is derived from an EMBL/GenBank/DDBJ whole genome shotgun (WGS) entry which is preliminary data.</text>
</comment>
<evidence type="ECO:0000256" key="9">
    <source>
        <dbReference type="ARBA" id="ARBA00023136"/>
    </source>
</evidence>
<dbReference type="RefSeq" id="WP_094391230.1">
    <property type="nucleotide sequence ID" value="NZ_JADYTN010000004.1"/>
</dbReference>
<dbReference type="SUPFAM" id="SSF74653">
    <property type="entry name" value="TolA/TonB C-terminal domain"/>
    <property type="match status" value="1"/>
</dbReference>
<evidence type="ECO:0000256" key="4">
    <source>
        <dbReference type="ARBA" id="ARBA00022475"/>
    </source>
</evidence>
<dbReference type="PANTHER" id="PTHR33446">
    <property type="entry name" value="PROTEIN TONB-RELATED"/>
    <property type="match status" value="1"/>
</dbReference>
<dbReference type="PANTHER" id="PTHR33446:SF2">
    <property type="entry name" value="PROTEIN TONB"/>
    <property type="match status" value="1"/>
</dbReference>
<evidence type="ECO:0000256" key="2">
    <source>
        <dbReference type="ARBA" id="ARBA00006555"/>
    </source>
</evidence>
<evidence type="ECO:0000256" key="6">
    <source>
        <dbReference type="ARBA" id="ARBA00022692"/>
    </source>
</evidence>
<organism evidence="12 13">
    <name type="scientific">Xylanibacter brevis</name>
    <dbReference type="NCBI Taxonomy" id="83231"/>
    <lineage>
        <taxon>Bacteria</taxon>
        <taxon>Pseudomonadati</taxon>
        <taxon>Bacteroidota</taxon>
        <taxon>Bacteroidia</taxon>
        <taxon>Bacteroidales</taxon>
        <taxon>Prevotellaceae</taxon>
        <taxon>Xylanibacter</taxon>
    </lineage>
</organism>
<dbReference type="PROSITE" id="PS52015">
    <property type="entry name" value="TONB_CTD"/>
    <property type="match status" value="1"/>
</dbReference>
<dbReference type="EMBL" id="JADYTN010000004">
    <property type="protein sequence ID" value="MCF2563091.1"/>
    <property type="molecule type" value="Genomic_DNA"/>
</dbReference>
<dbReference type="InterPro" id="IPR037682">
    <property type="entry name" value="TonB_C"/>
</dbReference>
<evidence type="ECO:0000256" key="8">
    <source>
        <dbReference type="ARBA" id="ARBA00022989"/>
    </source>
</evidence>
<keyword evidence="13" id="KW-1185">Reference proteome</keyword>
<sequence length="274" mass="30200">MSKIDLIDNGWVDLVFEGRNKEYGAYKLRKNTGSRNVYSIIIMVILAAAIGLIVGVNAIIEANSKEEISADVELSQIAKKEVKVEKKAPVKIEEAKPVEKVKSSVKFVPPVIKKDSEVKPDEELKSQDDLNKTKTAIGSFDVKGNDDAAGEVLKAKEVIAQPEPPKEEVAKVFDVVEQMPSYPGGQSALFEYLNKSIKYPVVAEENGIQGRVIVSFIVERDGSITDVKVVKSVDSSLDKEAKRVVQSMPRWIPGKQNGSAVRVKYTLPVTFRLQ</sequence>
<evidence type="ECO:0000256" key="7">
    <source>
        <dbReference type="ARBA" id="ARBA00022927"/>
    </source>
</evidence>
<dbReference type="NCBIfam" id="TIGR01352">
    <property type="entry name" value="tonB_Cterm"/>
    <property type="match status" value="1"/>
</dbReference>
<evidence type="ECO:0000256" key="1">
    <source>
        <dbReference type="ARBA" id="ARBA00004383"/>
    </source>
</evidence>
<dbReference type="PRINTS" id="PR01374">
    <property type="entry name" value="TONBPROTEIN"/>
</dbReference>
<gene>
    <name evidence="12" type="ORF">I6E12_03060</name>
</gene>
<dbReference type="InterPro" id="IPR006260">
    <property type="entry name" value="TonB/TolA_C"/>
</dbReference>
<dbReference type="Gene3D" id="3.30.1150.10">
    <property type="match status" value="1"/>
</dbReference>
<keyword evidence="3" id="KW-0813">Transport</keyword>
<evidence type="ECO:0000313" key="12">
    <source>
        <dbReference type="EMBL" id="MCF2563091.1"/>
    </source>
</evidence>